<dbReference type="EC" id="3.1.2.4" evidence="2"/>
<evidence type="ECO:0000259" key="4">
    <source>
        <dbReference type="Pfam" id="PF16113"/>
    </source>
</evidence>
<evidence type="ECO:0000313" key="5">
    <source>
        <dbReference type="EMBL" id="RBI85137.1"/>
    </source>
</evidence>
<dbReference type="CDD" id="cd06558">
    <property type="entry name" value="crotonase-like"/>
    <property type="match status" value="1"/>
</dbReference>
<reference evidence="5 6" key="1">
    <citation type="submission" date="2018-07" db="EMBL/GenBank/DDBJ databases">
        <title>Rhodosalinus sp. strain E84T genomic sequence and assembly.</title>
        <authorList>
            <person name="Liu Z.-W."/>
            <person name="Lu D.-C."/>
        </authorList>
    </citation>
    <scope>NUCLEOTIDE SEQUENCE [LARGE SCALE GENOMIC DNA]</scope>
    <source>
        <strain evidence="5 6">E84</strain>
    </source>
</reference>
<dbReference type="InterPro" id="IPR029045">
    <property type="entry name" value="ClpP/crotonase-like_dom_sf"/>
</dbReference>
<name>A0A365U9C8_9RHOB</name>
<dbReference type="GO" id="GO:0006574">
    <property type="term" value="P:L-valine catabolic process"/>
    <property type="evidence" value="ECO:0007669"/>
    <property type="project" value="TreeGrafter"/>
</dbReference>
<dbReference type="InterPro" id="IPR045004">
    <property type="entry name" value="ECH_dom"/>
</dbReference>
<evidence type="ECO:0000256" key="1">
    <source>
        <dbReference type="ARBA" id="ARBA00001709"/>
    </source>
</evidence>
<sequence>MSDEILIRTEGRAGRITLNRPKALNALTWEMCLKIDAALKDWAGDAEVALVLIDGAGERAFCAGGDIAEMYRTGTEGDYDYGRRFWADEYRMNARLYEFPKPVVSFLQGFTMGGGVGVGCHGSHRIVGESSKIAMPECGIGLVPDVGGSLLLSRAPGRLGEYLGTTGARMGPGDAIRAGFADHYLPEADWDALKAELCLSGDCEAVDRACEAAPESPLADQQAEIDTHFGGETLGDILRSLRAAESDFARETLEIMSRNAPLSMGCTVEMLHRLRPEATIRDALAQEYRFTYRAMERGDFLEGIRAAIIDKDRAPRWSHELDNLAEEDVAAMLAPLDAQALTFGEEAAT</sequence>
<dbReference type="Pfam" id="PF16113">
    <property type="entry name" value="ECH_2"/>
    <property type="match status" value="1"/>
</dbReference>
<comment type="catalytic activity">
    <reaction evidence="1">
        <text>3-hydroxy-2-methylpropanoyl-CoA + H2O = 3-hydroxy-2-methylpropanoate + CoA + H(+)</text>
        <dbReference type="Rhea" id="RHEA:20888"/>
        <dbReference type="ChEBI" id="CHEBI:11805"/>
        <dbReference type="ChEBI" id="CHEBI:15377"/>
        <dbReference type="ChEBI" id="CHEBI:15378"/>
        <dbReference type="ChEBI" id="CHEBI:57287"/>
        <dbReference type="ChEBI" id="CHEBI:57340"/>
        <dbReference type="EC" id="3.1.2.4"/>
    </reaction>
</comment>
<organism evidence="5 6">
    <name type="scientific">Rhodosalinus halophilus</name>
    <dbReference type="NCBI Taxonomy" id="2259333"/>
    <lineage>
        <taxon>Bacteria</taxon>
        <taxon>Pseudomonadati</taxon>
        <taxon>Pseudomonadota</taxon>
        <taxon>Alphaproteobacteria</taxon>
        <taxon>Rhodobacterales</taxon>
        <taxon>Paracoccaceae</taxon>
        <taxon>Rhodosalinus</taxon>
    </lineage>
</organism>
<dbReference type="PANTHER" id="PTHR43176">
    <property type="entry name" value="3-HYDROXYISOBUTYRYL-COA HYDROLASE-RELATED"/>
    <property type="match status" value="1"/>
</dbReference>
<evidence type="ECO:0000256" key="2">
    <source>
        <dbReference type="ARBA" id="ARBA00011915"/>
    </source>
</evidence>
<keyword evidence="3" id="KW-0378">Hydrolase</keyword>
<dbReference type="GO" id="GO:0016853">
    <property type="term" value="F:isomerase activity"/>
    <property type="evidence" value="ECO:0007669"/>
    <property type="project" value="UniProtKB-KW"/>
</dbReference>
<dbReference type="AlphaFoldDB" id="A0A365U9C8"/>
<comment type="caution">
    <text evidence="5">The sequence shown here is derived from an EMBL/GenBank/DDBJ whole genome shotgun (WGS) entry which is preliminary data.</text>
</comment>
<evidence type="ECO:0000256" key="3">
    <source>
        <dbReference type="ARBA" id="ARBA00022801"/>
    </source>
</evidence>
<protein>
    <recommendedName>
        <fullName evidence="2">3-hydroxyisobutyryl-CoA hydrolase</fullName>
        <ecNumber evidence="2">3.1.2.4</ecNumber>
    </recommendedName>
</protein>
<dbReference type="GO" id="GO:0003860">
    <property type="term" value="F:3-hydroxyisobutyryl-CoA hydrolase activity"/>
    <property type="evidence" value="ECO:0007669"/>
    <property type="project" value="UniProtKB-EC"/>
</dbReference>
<dbReference type="GO" id="GO:0005829">
    <property type="term" value="C:cytosol"/>
    <property type="evidence" value="ECO:0007669"/>
    <property type="project" value="TreeGrafter"/>
</dbReference>
<feature type="domain" description="Enoyl-CoA hydratase/isomerase" evidence="4">
    <location>
        <begin position="14"/>
        <end position="332"/>
    </location>
</feature>
<dbReference type="Proteomes" id="UP000253370">
    <property type="component" value="Unassembled WGS sequence"/>
</dbReference>
<gene>
    <name evidence="5" type="ORF">DRV85_10820</name>
</gene>
<dbReference type="OrthoDB" id="9790967at2"/>
<dbReference type="InterPro" id="IPR032259">
    <property type="entry name" value="HIBYL-CoA-H"/>
</dbReference>
<dbReference type="NCBIfam" id="NF004127">
    <property type="entry name" value="PRK05617.1"/>
    <property type="match status" value="1"/>
</dbReference>
<dbReference type="PANTHER" id="PTHR43176:SF3">
    <property type="entry name" value="3-HYDROXYISOBUTYRYL-COA HYDROLASE, MITOCHONDRIAL"/>
    <property type="match status" value="1"/>
</dbReference>
<keyword evidence="5" id="KW-0413">Isomerase</keyword>
<proteinExistence type="predicted"/>
<accession>A0A365U9C8</accession>
<dbReference type="RefSeq" id="WP_113289465.1">
    <property type="nucleotide sequence ID" value="NZ_QNTQ01000008.1"/>
</dbReference>
<keyword evidence="6" id="KW-1185">Reference proteome</keyword>
<dbReference type="SUPFAM" id="SSF52096">
    <property type="entry name" value="ClpP/crotonase"/>
    <property type="match status" value="1"/>
</dbReference>
<evidence type="ECO:0000313" key="6">
    <source>
        <dbReference type="Proteomes" id="UP000253370"/>
    </source>
</evidence>
<dbReference type="Gene3D" id="3.90.226.10">
    <property type="entry name" value="2-enoyl-CoA Hydratase, Chain A, domain 1"/>
    <property type="match status" value="1"/>
</dbReference>
<dbReference type="EMBL" id="QNTQ01000008">
    <property type="protein sequence ID" value="RBI85137.1"/>
    <property type="molecule type" value="Genomic_DNA"/>
</dbReference>